<dbReference type="InterPro" id="IPR016181">
    <property type="entry name" value="Acyl_CoA_acyltransferase"/>
</dbReference>
<evidence type="ECO:0000256" key="1">
    <source>
        <dbReference type="SAM" id="MobiDB-lite"/>
    </source>
</evidence>
<dbReference type="Pfam" id="PF13508">
    <property type="entry name" value="Acetyltransf_7"/>
    <property type="match status" value="1"/>
</dbReference>
<dbReference type="EMBL" id="PDNB01000009">
    <property type="protein sequence ID" value="PGH17668.1"/>
    <property type="molecule type" value="Genomic_DNA"/>
</dbReference>
<name>A0A2B7Y9S2_9EURO</name>
<dbReference type="PANTHER" id="PTHR43233">
    <property type="entry name" value="FAMILY N-ACETYLTRANSFERASE, PUTATIVE (AFU_ORTHOLOGUE AFUA_6G03350)-RELATED"/>
    <property type="match status" value="1"/>
</dbReference>
<dbReference type="InterPro" id="IPR053144">
    <property type="entry name" value="Acetyltransferase_Butenolide"/>
</dbReference>
<evidence type="ECO:0000259" key="2">
    <source>
        <dbReference type="PROSITE" id="PS51186"/>
    </source>
</evidence>
<dbReference type="SUPFAM" id="SSF55729">
    <property type="entry name" value="Acyl-CoA N-acyltransferases (Nat)"/>
    <property type="match status" value="1"/>
</dbReference>
<keyword evidence="4" id="KW-1185">Reference proteome</keyword>
<evidence type="ECO:0000313" key="4">
    <source>
        <dbReference type="Proteomes" id="UP000223968"/>
    </source>
</evidence>
<dbReference type="PROSITE" id="PS51186">
    <property type="entry name" value="GNAT"/>
    <property type="match status" value="1"/>
</dbReference>
<dbReference type="GO" id="GO:0016747">
    <property type="term" value="F:acyltransferase activity, transferring groups other than amino-acyl groups"/>
    <property type="evidence" value="ECO:0007669"/>
    <property type="project" value="InterPro"/>
</dbReference>
<dbReference type="PANTHER" id="PTHR43233:SF1">
    <property type="entry name" value="FAMILY N-ACETYLTRANSFERASE, PUTATIVE (AFU_ORTHOLOGUE AFUA_6G03350)-RELATED"/>
    <property type="match status" value="1"/>
</dbReference>
<sequence>MSTTTNPSVPTPTPTSASTSTQTQTFMATNPSEPSPSRPLPPTYHLIDGYPSIPAYLTLRSTPNLSPKTAEQAALALPGSWFGCYVVHTDTDNTAVGMGRIIGDGGWYFHIVDMAVAPEHQRRGIGDAILSRLLERIREVAPPGALVSLLADPPGKRLYAKHGFVETAPGSVAMAVDF</sequence>
<dbReference type="OrthoDB" id="2744543at2759"/>
<accession>A0A2B7Y9S2</accession>
<dbReference type="Gene3D" id="3.40.630.30">
    <property type="match status" value="1"/>
</dbReference>
<dbReference type="AlphaFoldDB" id="A0A2B7Y9S2"/>
<comment type="caution">
    <text evidence="3">The sequence shown here is derived from an EMBL/GenBank/DDBJ whole genome shotgun (WGS) entry which is preliminary data.</text>
</comment>
<feature type="compositionally biased region" description="Low complexity" evidence="1">
    <location>
        <begin position="1"/>
        <end position="25"/>
    </location>
</feature>
<dbReference type="GO" id="GO:0006048">
    <property type="term" value="P:UDP-N-acetylglucosamine biosynthetic process"/>
    <property type="evidence" value="ECO:0007669"/>
    <property type="project" value="UniProtKB-UniPathway"/>
</dbReference>
<feature type="domain" description="N-acetyltransferase" evidence="2">
    <location>
        <begin position="42"/>
        <end position="178"/>
    </location>
</feature>
<dbReference type="STRING" id="1447875.A0A2B7Y9S2"/>
<dbReference type="CDD" id="cd04301">
    <property type="entry name" value="NAT_SF"/>
    <property type="match status" value="1"/>
</dbReference>
<evidence type="ECO:0000313" key="3">
    <source>
        <dbReference type="EMBL" id="PGH17668.1"/>
    </source>
</evidence>
<dbReference type="UniPathway" id="UPA00113">
    <property type="reaction ID" value="UER00529"/>
</dbReference>
<gene>
    <name evidence="3" type="ORF">AJ79_01030</name>
</gene>
<proteinExistence type="predicted"/>
<organism evidence="3 4">
    <name type="scientific">Helicocarpus griseus UAMH5409</name>
    <dbReference type="NCBI Taxonomy" id="1447875"/>
    <lineage>
        <taxon>Eukaryota</taxon>
        <taxon>Fungi</taxon>
        <taxon>Dikarya</taxon>
        <taxon>Ascomycota</taxon>
        <taxon>Pezizomycotina</taxon>
        <taxon>Eurotiomycetes</taxon>
        <taxon>Eurotiomycetidae</taxon>
        <taxon>Onygenales</taxon>
        <taxon>Ajellomycetaceae</taxon>
        <taxon>Helicocarpus</taxon>
    </lineage>
</organism>
<dbReference type="InterPro" id="IPR000182">
    <property type="entry name" value="GNAT_dom"/>
</dbReference>
<reference evidence="3 4" key="1">
    <citation type="submission" date="2017-10" db="EMBL/GenBank/DDBJ databases">
        <title>Comparative genomics in systemic dimorphic fungi from Ajellomycetaceae.</title>
        <authorList>
            <person name="Munoz J.F."/>
            <person name="Mcewen J.G."/>
            <person name="Clay O.K."/>
            <person name="Cuomo C.A."/>
        </authorList>
    </citation>
    <scope>NUCLEOTIDE SEQUENCE [LARGE SCALE GENOMIC DNA]</scope>
    <source>
        <strain evidence="3 4">UAMH5409</strain>
    </source>
</reference>
<protein>
    <recommendedName>
        <fullName evidence="2">N-acetyltransferase domain-containing protein</fullName>
    </recommendedName>
</protein>
<dbReference type="Proteomes" id="UP000223968">
    <property type="component" value="Unassembled WGS sequence"/>
</dbReference>
<feature type="region of interest" description="Disordered" evidence="1">
    <location>
        <begin position="1"/>
        <end position="38"/>
    </location>
</feature>